<dbReference type="EMBL" id="CP002299">
    <property type="protein sequence ID" value="ADP79746.1"/>
    <property type="molecule type" value="Genomic_DNA"/>
</dbReference>
<proteinExistence type="inferred from homology"/>
<dbReference type="InterPro" id="IPR005259">
    <property type="entry name" value="PriA"/>
</dbReference>
<evidence type="ECO:0000313" key="12">
    <source>
        <dbReference type="Proteomes" id="UP000002484"/>
    </source>
</evidence>
<accession>E3JA44</accession>
<dbReference type="eggNOG" id="COG1198">
    <property type="taxonomic scope" value="Bacteria"/>
</dbReference>
<dbReference type="PANTHER" id="PTHR30580:SF0">
    <property type="entry name" value="PRIMOSOMAL PROTEIN N"/>
    <property type="match status" value="1"/>
</dbReference>
<keyword evidence="6 8" id="KW-0067">ATP-binding</keyword>
<keyword evidence="2 8" id="KW-0235">DNA replication</keyword>
<feature type="binding site" evidence="8">
    <location>
        <position position="510"/>
    </location>
    <ligand>
        <name>Zn(2+)</name>
        <dbReference type="ChEBI" id="CHEBI:29105"/>
        <label>1</label>
    </ligand>
</feature>
<comment type="similarity">
    <text evidence="8">Belongs to the helicase family. PriA subfamily.</text>
</comment>
<feature type="binding site" evidence="8">
    <location>
        <position position="516"/>
    </location>
    <ligand>
        <name>Zn(2+)</name>
        <dbReference type="ChEBI" id="CHEBI:29105"/>
        <label>2</label>
    </ligand>
</feature>
<dbReference type="InParanoid" id="E3JA44"/>
<evidence type="ECO:0000256" key="8">
    <source>
        <dbReference type="HAMAP-Rule" id="MF_00983"/>
    </source>
</evidence>
<feature type="region of interest" description="Disordered" evidence="9">
    <location>
        <begin position="755"/>
        <end position="786"/>
    </location>
</feature>
<feature type="compositionally biased region" description="Basic and acidic residues" evidence="9">
    <location>
        <begin position="775"/>
        <end position="786"/>
    </location>
</feature>
<feature type="binding site" evidence="8">
    <location>
        <position position="537"/>
    </location>
    <ligand>
        <name>Zn(2+)</name>
        <dbReference type="ChEBI" id="CHEBI:29105"/>
        <label>2</label>
    </ligand>
</feature>
<feature type="compositionally biased region" description="Low complexity" evidence="9">
    <location>
        <begin position="233"/>
        <end position="251"/>
    </location>
</feature>
<dbReference type="HAMAP" id="MF_00983">
    <property type="entry name" value="PriA"/>
    <property type="match status" value="1"/>
</dbReference>
<evidence type="ECO:0000259" key="10">
    <source>
        <dbReference type="Pfam" id="PF17764"/>
    </source>
</evidence>
<protein>
    <recommendedName>
        <fullName evidence="8">Probable replication restart protein PriA</fullName>
    </recommendedName>
    <alternativeName>
        <fullName evidence="8">Putative ATP-dependent DNA helicase PriA</fullName>
    </alternativeName>
</protein>
<dbReference type="GO" id="GO:1990077">
    <property type="term" value="C:primosome complex"/>
    <property type="evidence" value="ECO:0007669"/>
    <property type="project" value="UniProtKB-UniRule"/>
</dbReference>
<feature type="region of interest" description="Disordered" evidence="9">
    <location>
        <begin position="1"/>
        <end position="82"/>
    </location>
</feature>
<dbReference type="GO" id="GO:0006269">
    <property type="term" value="P:DNA replication, synthesis of primer"/>
    <property type="evidence" value="ECO:0007669"/>
    <property type="project" value="UniProtKB-KW"/>
</dbReference>
<evidence type="ECO:0000256" key="4">
    <source>
        <dbReference type="ARBA" id="ARBA00022741"/>
    </source>
</evidence>
<dbReference type="NCBIfam" id="NF011452">
    <property type="entry name" value="PRK14873.1-2"/>
    <property type="match status" value="1"/>
</dbReference>
<keyword evidence="4 8" id="KW-0547">Nucleotide-binding</keyword>
<keyword evidence="5 8" id="KW-0862">Zinc</keyword>
<dbReference type="FunCoup" id="E3JA44">
    <property type="interactions" value="72"/>
</dbReference>
<organism evidence="11 12">
    <name type="scientific">Pseudofrankia inefficax (strain DSM 45817 / CECT 9037 / DDB 130130 / EuI1c)</name>
    <name type="common">Frankia inefficax</name>
    <dbReference type="NCBI Taxonomy" id="298654"/>
    <lineage>
        <taxon>Bacteria</taxon>
        <taxon>Bacillati</taxon>
        <taxon>Actinomycetota</taxon>
        <taxon>Actinomycetes</taxon>
        <taxon>Frankiales</taxon>
        <taxon>Frankiaceae</taxon>
        <taxon>Pseudofrankia</taxon>
    </lineage>
</organism>
<evidence type="ECO:0000256" key="2">
    <source>
        <dbReference type="ARBA" id="ARBA00022705"/>
    </source>
</evidence>
<evidence type="ECO:0000256" key="3">
    <source>
        <dbReference type="ARBA" id="ARBA00022723"/>
    </source>
</evidence>
<dbReference type="AlphaFoldDB" id="E3JA44"/>
<evidence type="ECO:0000256" key="5">
    <source>
        <dbReference type="ARBA" id="ARBA00022833"/>
    </source>
</evidence>
<dbReference type="STRING" id="298654.FraEuI1c_1689"/>
<feature type="binding site" evidence="8">
    <location>
        <position position="519"/>
    </location>
    <ligand>
        <name>Zn(2+)</name>
        <dbReference type="ChEBI" id="CHEBI:29105"/>
        <label>2</label>
    </ligand>
</feature>
<dbReference type="GO" id="GO:0006270">
    <property type="term" value="P:DNA replication initiation"/>
    <property type="evidence" value="ECO:0007669"/>
    <property type="project" value="TreeGrafter"/>
</dbReference>
<dbReference type="GO" id="GO:0043138">
    <property type="term" value="F:3'-5' DNA helicase activity"/>
    <property type="evidence" value="ECO:0007669"/>
    <property type="project" value="TreeGrafter"/>
</dbReference>
<feature type="binding site" evidence="8">
    <location>
        <position position="583"/>
    </location>
    <ligand>
        <name>Zn(2+)</name>
        <dbReference type="ChEBI" id="CHEBI:29105"/>
        <label>1</label>
    </ligand>
</feature>
<comment type="caution">
    <text evidence="8">As this protein does not have any detectable helicase domains, it probably does not have helicase activity.</text>
</comment>
<feature type="compositionally biased region" description="Low complexity" evidence="9">
    <location>
        <begin position="1"/>
        <end position="14"/>
    </location>
</feature>
<dbReference type="KEGG" id="fri:FraEuI1c_1689"/>
<evidence type="ECO:0000256" key="6">
    <source>
        <dbReference type="ARBA" id="ARBA00022840"/>
    </source>
</evidence>
<evidence type="ECO:0000256" key="1">
    <source>
        <dbReference type="ARBA" id="ARBA00022515"/>
    </source>
</evidence>
<feature type="compositionally biased region" description="Pro residues" evidence="9">
    <location>
        <begin position="22"/>
        <end position="39"/>
    </location>
</feature>
<keyword evidence="7 8" id="KW-0238">DNA-binding</keyword>
<comment type="cofactor">
    <cofactor evidence="8">
        <name>Zn(2+)</name>
        <dbReference type="ChEBI" id="CHEBI:29105"/>
    </cofactor>
    <text evidence="8">Binds 2 zinc ions per subunit.</text>
</comment>
<keyword evidence="3 8" id="KW-0479">Metal-binding</keyword>
<feature type="region of interest" description="Disordered" evidence="9">
    <location>
        <begin position="196"/>
        <end position="253"/>
    </location>
</feature>
<gene>
    <name evidence="8" type="primary">priA</name>
    <name evidence="11" type="ordered locus">FraEuI1c_1689</name>
</gene>
<feature type="binding site" evidence="8">
    <location>
        <position position="507"/>
    </location>
    <ligand>
        <name>Zn(2+)</name>
        <dbReference type="ChEBI" id="CHEBI:29105"/>
        <label>1</label>
    </ligand>
</feature>
<dbReference type="GO" id="GO:0006310">
    <property type="term" value="P:DNA recombination"/>
    <property type="evidence" value="ECO:0007669"/>
    <property type="project" value="InterPro"/>
</dbReference>
<evidence type="ECO:0000256" key="7">
    <source>
        <dbReference type="ARBA" id="ARBA00023125"/>
    </source>
</evidence>
<dbReference type="HOGENOM" id="CLU_015485_1_0_11"/>
<dbReference type="InterPro" id="IPR041222">
    <property type="entry name" value="PriA_3primeBD"/>
</dbReference>
<dbReference type="Gene3D" id="3.40.50.300">
    <property type="entry name" value="P-loop containing nucleotide triphosphate hydrolases"/>
    <property type="match status" value="1"/>
</dbReference>
<dbReference type="GO" id="GO:0008270">
    <property type="term" value="F:zinc ion binding"/>
    <property type="evidence" value="ECO:0007669"/>
    <property type="project" value="UniProtKB-UniRule"/>
</dbReference>
<dbReference type="SUPFAM" id="SSF52540">
    <property type="entry name" value="P-loop containing nucleoside triphosphate hydrolases"/>
    <property type="match status" value="1"/>
</dbReference>
<comment type="function">
    <text evidence="8">Initiates the restart of stalled replication forks, which reloads the replicative helicase on sites other than the origin of replication. Recognizes and binds to abandoned replication forks and remodels them to uncover a helicase loading site. Promotes assembly of the primosome at these replication forks.</text>
</comment>
<evidence type="ECO:0000313" key="11">
    <source>
        <dbReference type="EMBL" id="ADP79746.1"/>
    </source>
</evidence>
<feature type="binding site" evidence="8">
    <location>
        <position position="534"/>
    </location>
    <ligand>
        <name>Zn(2+)</name>
        <dbReference type="ChEBI" id="CHEBI:29105"/>
        <label>2</label>
    </ligand>
</feature>
<dbReference type="GO" id="GO:0003677">
    <property type="term" value="F:DNA binding"/>
    <property type="evidence" value="ECO:0007669"/>
    <property type="project" value="UniProtKB-UniRule"/>
</dbReference>
<keyword evidence="1 8" id="KW-0639">Primosome</keyword>
<feature type="binding site" evidence="8">
    <location>
        <position position="580"/>
    </location>
    <ligand>
        <name>Zn(2+)</name>
        <dbReference type="ChEBI" id="CHEBI:29105"/>
        <label>1</label>
    </ligand>
</feature>
<feature type="compositionally biased region" description="Polar residues" evidence="9">
    <location>
        <begin position="202"/>
        <end position="218"/>
    </location>
</feature>
<feature type="domain" description="Primosomal protein N' 3' DNA-binding" evidence="10">
    <location>
        <begin position="99"/>
        <end position="189"/>
    </location>
</feature>
<reference evidence="11 12" key="1">
    <citation type="submission" date="2010-10" db="EMBL/GenBank/DDBJ databases">
        <title>Complete sequence of Frankia sp. EuI1c.</title>
        <authorList>
            <consortium name="US DOE Joint Genome Institute"/>
            <person name="Lucas S."/>
            <person name="Copeland A."/>
            <person name="Lapidus A."/>
            <person name="Cheng J.-F."/>
            <person name="Bruce D."/>
            <person name="Goodwin L."/>
            <person name="Pitluck S."/>
            <person name="Chertkov O."/>
            <person name="Detter J.C."/>
            <person name="Han C."/>
            <person name="Tapia R."/>
            <person name="Land M."/>
            <person name="Hauser L."/>
            <person name="Jeffries C."/>
            <person name="Kyrpides N."/>
            <person name="Ivanova N."/>
            <person name="Mikhailova N."/>
            <person name="Beauchemin N."/>
            <person name="Sen A."/>
            <person name="Sur S.A."/>
            <person name="Gtari M."/>
            <person name="Wall L."/>
            <person name="Tisa L."/>
            <person name="Woyke T."/>
        </authorList>
    </citation>
    <scope>NUCLEOTIDE SEQUENCE [LARGE SCALE GENOMIC DNA]</scope>
    <source>
        <strain evidence="12">DSM 45817 / CECT 9037 / EuI1c</strain>
    </source>
</reference>
<dbReference type="Proteomes" id="UP000002484">
    <property type="component" value="Chromosome"/>
</dbReference>
<dbReference type="Gene3D" id="3.40.1440.60">
    <property type="entry name" value="PriA, 3(prime) DNA-binding domain"/>
    <property type="match status" value="1"/>
</dbReference>
<dbReference type="InterPro" id="IPR027417">
    <property type="entry name" value="P-loop_NTPase"/>
</dbReference>
<name>E3JA44_PSEI1</name>
<dbReference type="GO" id="GO:0005524">
    <property type="term" value="F:ATP binding"/>
    <property type="evidence" value="ECO:0007669"/>
    <property type="project" value="UniProtKB-UniRule"/>
</dbReference>
<sequence length="829" mass="85352">MDLLPGLDLPGGDLSAAAVPPGQQPPGERPPGERPPGGQPPAGQDSARRPPGRATADGGGRAAEPAGQRPTRKRPASRDAEISSELPVARVAAMVGFAHLDRPFDYLVPASMAADAVPGARVRVRFAGRLVDGFVLERLERSDHDGRLAPLAKVISPEPVLSAPVARLARAVADRYAGTLADVLRLAIPPRHAAAERASTVPAVTSRQPAPSATQAPGSESLDAPPPGVASTEAPPGAAPPGEAEPAAAPAPVEPEEWRRYPAGPSLLAALTAGRAPRAVWWAPPGPAWPAMITTAARATLAGGRGVLVVVPDHRDVDRLADVLTAELAATGAEKPLVAVLRADLGPAERYRRFLAVARGEARVVVGTRAAGFAPVADLGLIVVWDDGDDLHAEPRAPYPHTRDVAALRSHLEDTALLVGGHAPSADAETLTRSGWAHPLVLPRDTVRALAPLVRATGSDWEAARDEAARMARIPSLAARTAREALAAGHPVLVQVPRRGYQPSLACASCRRPARCAHCHGPLGRPAGGRVPVCGWCGRPAPTADATEPGAAGAVGTARAGRTVGRGPAARSVPGVAWACPACGDTRLRVSVTGDRRTAEELGRAFPGVALRTSGRDEVLATVSAAPALVVATPGAEPVAEGGYGAVLLLDGWAMLGRPDLRAGEETLRRWANAAALARPGPAGGRVVVVADEGLAPVQALIRWDPAWFVAREADDRAELGFPPAARIAAVEGTAPTLREFLAAAALPPDAEILGPVPVASPPHRPAGDPATGRGEPESDGGPRERLLVRVPRKEGAELADALRAAHGVLDARRAAAGLRVQLDPVVLG</sequence>
<dbReference type="PANTHER" id="PTHR30580">
    <property type="entry name" value="PRIMOSOMAL PROTEIN N"/>
    <property type="match status" value="1"/>
</dbReference>
<evidence type="ECO:0000256" key="9">
    <source>
        <dbReference type="SAM" id="MobiDB-lite"/>
    </source>
</evidence>
<comment type="subunit">
    <text evidence="8">Component of the replication restart primosome.</text>
</comment>
<dbReference type="Pfam" id="PF17764">
    <property type="entry name" value="PriA_3primeBD"/>
    <property type="match status" value="1"/>
</dbReference>
<dbReference type="InterPro" id="IPR042115">
    <property type="entry name" value="PriA_3primeBD_sf"/>
</dbReference>
<dbReference type="RefSeq" id="WP_013422865.1">
    <property type="nucleotide sequence ID" value="NC_014666.1"/>
</dbReference>
<dbReference type="GO" id="GO:0006302">
    <property type="term" value="P:double-strand break repair"/>
    <property type="evidence" value="ECO:0007669"/>
    <property type="project" value="InterPro"/>
</dbReference>
<keyword evidence="12" id="KW-1185">Reference proteome</keyword>